<dbReference type="EMBL" id="CP059733">
    <property type="protein sequence ID" value="WDE07027.1"/>
    <property type="molecule type" value="Genomic_DNA"/>
</dbReference>
<proteinExistence type="predicted"/>
<protein>
    <submittedName>
        <fullName evidence="1">Uncharacterized protein</fullName>
    </submittedName>
</protein>
<dbReference type="KEGG" id="tvd:SG34_009130"/>
<evidence type="ECO:0000313" key="2">
    <source>
        <dbReference type="Proteomes" id="UP000032352"/>
    </source>
</evidence>
<organism evidence="1 2">
    <name type="scientific">Thalassomonas viridans</name>
    <dbReference type="NCBI Taxonomy" id="137584"/>
    <lineage>
        <taxon>Bacteria</taxon>
        <taxon>Pseudomonadati</taxon>
        <taxon>Pseudomonadota</taxon>
        <taxon>Gammaproteobacteria</taxon>
        <taxon>Alteromonadales</taxon>
        <taxon>Colwelliaceae</taxon>
        <taxon>Thalassomonas</taxon>
    </lineage>
</organism>
<accession>A0AAE9Z684</accession>
<sequence>MRFLLIMSLLVLLPSSSFFLPAYLNQILAKGEHSQAQLAYALRADLPAAWRFELKQARYGSSSWLALSEKLAISDAGVAVELANYYQAQLKLPEAGDTYRRQAVFWYQQGIRLGSPKARLALAQFYFDADQLLQAQSTARDGLDISRFNAETPKVKHALLRLLAKTAIARGETDEIQGYLPLLELSGPGRELAADIKRFQVLASGTAQVPAGGAACPASIQLFATRIGHLHYLEQLIDGVEAGPLAPFVCFAPVRYRRLQALACREDTLSENGYQAKKRRAISCREALWRQDAGSIPSRFLGVLLPQGGANVHLGILYIDSKDSLDVFTHELSHLLGFVDEYPLPAHHNRCSSVQQAPFAHNLAVLAEYYRGERRQVRARVLRQLPWRGQILDDTPILQAQGKGWRLGTPAEYAKRVGVFPARSCDRQKPQAFKPLSGRTKLAYYEEAFPQAYLQRLAARPYDYLMPSFHYNIALALFLQDELAQAKYWLEQSALWETDPGRKAKILAGDF</sequence>
<reference evidence="1 2" key="1">
    <citation type="journal article" date="2015" name="Genome Announc.">
        <title>Draft Genome Sequences of Marine Isolates of Thalassomonas viridans and Thalassomonas actiniarum.</title>
        <authorList>
            <person name="Olonade I."/>
            <person name="van Zyl L.J."/>
            <person name="Trindade M."/>
        </authorList>
    </citation>
    <scope>NUCLEOTIDE SEQUENCE [LARGE SCALE GENOMIC DNA]</scope>
    <source>
        <strain evidence="1 2">XOM25</strain>
    </source>
</reference>
<name>A0AAE9Z684_9GAMM</name>
<dbReference type="RefSeq" id="WP_152647486.1">
    <property type="nucleotide sequence ID" value="NZ_CP059733.1"/>
</dbReference>
<dbReference type="AlphaFoldDB" id="A0AAE9Z684"/>
<keyword evidence="2" id="KW-1185">Reference proteome</keyword>
<gene>
    <name evidence="1" type="ORF">SG34_009130</name>
</gene>
<dbReference type="Proteomes" id="UP000032352">
    <property type="component" value="Chromosome"/>
</dbReference>
<evidence type="ECO:0000313" key="1">
    <source>
        <dbReference type="EMBL" id="WDE07027.1"/>
    </source>
</evidence>
<reference evidence="1 2" key="2">
    <citation type="journal article" date="2022" name="Mar. Drugs">
        <title>Bioassay-Guided Fractionation Leads to the Detection of Cholic Acid Generated by the Rare Thalassomonas sp.</title>
        <authorList>
            <person name="Pheiffer F."/>
            <person name="Schneider Y.K."/>
            <person name="Hansen E.H."/>
            <person name="Andersen J.H."/>
            <person name="Isaksson J."/>
            <person name="Busche T."/>
            <person name="R C."/>
            <person name="Kalinowski J."/>
            <person name="Zyl L.V."/>
            <person name="Trindade M."/>
        </authorList>
    </citation>
    <scope>NUCLEOTIDE SEQUENCE [LARGE SCALE GENOMIC DNA]</scope>
    <source>
        <strain evidence="1 2">XOM25</strain>
    </source>
</reference>